<evidence type="ECO:0000256" key="1">
    <source>
        <dbReference type="SAM" id="MobiDB-lite"/>
    </source>
</evidence>
<feature type="region of interest" description="Disordered" evidence="1">
    <location>
        <begin position="212"/>
        <end position="240"/>
    </location>
</feature>
<feature type="compositionally biased region" description="Basic and acidic residues" evidence="1">
    <location>
        <begin position="42"/>
        <end position="53"/>
    </location>
</feature>
<feature type="compositionally biased region" description="Basic and acidic residues" evidence="1">
    <location>
        <begin position="65"/>
        <end position="75"/>
    </location>
</feature>
<accession>A0A517LBL2</accession>
<evidence type="ECO:0000313" key="2">
    <source>
        <dbReference type="EMBL" id="QDS73007.1"/>
    </source>
</evidence>
<gene>
    <name evidence="2" type="ORF">FKW77_009064</name>
</gene>
<sequence>MSNTCRDPIWISSSSPRPVPRNGCLSNPISITSSSPLPILKIEPRPSTLRETHNLPSSPPPPILKTERPDAHELPEDSMEGSFSRPSQPSEPLQDRPSRESKPLQYRLRQNTNVYLEDRSFIDGFTFLTNVVAAGTSLTRPSPAFTPSTSVLALCATLVVHPTYTTRAKTAEDERASNEALRFLRNVIELVGPVNANMKEAFTFESFAKKRRRRDQGSKSPITPDTASEKDVQTKEDDVDSPFARERSIFTQVEDFWQVVGWAFNCSIAYKKRWDRWKCWLDIMLDVLAKDLEQNVQQGKPQASLISHYMKDKNNRTAWREVMAAILVDGSHTSMKKFGEVWKNETRDRKVKENEAAREINLDEGNFGDYDAIDDDDDAIGEEEQDQPIEEPSIDEHDEDWGGPESIAMRQRFLQLLIWHVWHSARLLPNAFPDLETLFDLITECLRPLPVSIFSQFISTSLLETNDQCCLLTNMMLPFLPRAPADLDVFSPKQDKFVKHFLPCAANSIRVSDNLKMSLMVEALLMNMWTAGALHPDKALTEAVKKGIKARTKKCEYNTRTKEDKEHQCQLVMSAERIKLILEMLEMPDESATLIGDLDETDEIPLSTLGSDLTELDSDKLDALEDTIMTLGHVDRSSSPESTPQSGSRDESSLSASPDGDKAGERVAATRQMSSDGRLSLSPSPDAKNAGRYIDWKEIGIAKPDSLAPKEMTI</sequence>
<dbReference type="STRING" id="50376.A0A517LBL2"/>
<keyword evidence="3" id="KW-1185">Reference proteome</keyword>
<feature type="compositionally biased region" description="Basic and acidic residues" evidence="1">
    <location>
        <begin position="93"/>
        <end position="102"/>
    </location>
</feature>
<feature type="region of interest" description="Disordered" evidence="1">
    <location>
        <begin position="1"/>
        <end position="105"/>
    </location>
</feature>
<feature type="compositionally biased region" description="Basic and acidic residues" evidence="1">
    <location>
        <begin position="227"/>
        <end position="236"/>
    </location>
</feature>
<feature type="compositionally biased region" description="Low complexity" evidence="1">
    <location>
        <begin position="25"/>
        <end position="40"/>
    </location>
</feature>
<evidence type="ECO:0000313" key="3">
    <source>
        <dbReference type="Proteomes" id="UP000316270"/>
    </source>
</evidence>
<reference evidence="2 3" key="1">
    <citation type="submission" date="2019-07" db="EMBL/GenBank/DDBJ databases">
        <title>Finished genome of Venturia effusa.</title>
        <authorList>
            <person name="Young C.A."/>
            <person name="Cox M.P."/>
            <person name="Ganley A.R.D."/>
            <person name="David W.J."/>
        </authorList>
    </citation>
    <scope>NUCLEOTIDE SEQUENCE [LARGE SCALE GENOMIC DNA]</scope>
    <source>
        <strain evidence="3">albino</strain>
    </source>
</reference>
<name>A0A517LBL2_9PEZI</name>
<feature type="compositionally biased region" description="Polar residues" evidence="1">
    <location>
        <begin position="1"/>
        <end position="16"/>
    </location>
</feature>
<feature type="region of interest" description="Disordered" evidence="1">
    <location>
        <begin position="631"/>
        <end position="695"/>
    </location>
</feature>
<dbReference type="Proteomes" id="UP000316270">
    <property type="component" value="Chromosome 8"/>
</dbReference>
<dbReference type="OrthoDB" id="5411773at2759"/>
<protein>
    <submittedName>
        <fullName evidence="2">Uncharacterized protein</fullName>
    </submittedName>
</protein>
<feature type="compositionally biased region" description="Polar residues" evidence="1">
    <location>
        <begin position="671"/>
        <end position="683"/>
    </location>
</feature>
<dbReference type="EMBL" id="CP042192">
    <property type="protein sequence ID" value="QDS73007.1"/>
    <property type="molecule type" value="Genomic_DNA"/>
</dbReference>
<organism evidence="2 3">
    <name type="scientific">Venturia effusa</name>
    <dbReference type="NCBI Taxonomy" id="50376"/>
    <lineage>
        <taxon>Eukaryota</taxon>
        <taxon>Fungi</taxon>
        <taxon>Dikarya</taxon>
        <taxon>Ascomycota</taxon>
        <taxon>Pezizomycotina</taxon>
        <taxon>Dothideomycetes</taxon>
        <taxon>Pleosporomycetidae</taxon>
        <taxon>Venturiales</taxon>
        <taxon>Venturiaceae</taxon>
        <taxon>Venturia</taxon>
    </lineage>
</organism>
<proteinExistence type="predicted"/>
<dbReference type="AlphaFoldDB" id="A0A517LBL2"/>